<dbReference type="AlphaFoldDB" id="A0A0S4JJK9"/>
<evidence type="ECO:0000313" key="1">
    <source>
        <dbReference type="EMBL" id="CUG91705.1"/>
    </source>
</evidence>
<keyword evidence="2" id="KW-1185">Reference proteome</keyword>
<gene>
    <name evidence="1" type="ORF">BSAL_33655</name>
</gene>
<accession>A0A0S4JJK9</accession>
<proteinExistence type="predicted"/>
<dbReference type="Proteomes" id="UP000051952">
    <property type="component" value="Unassembled WGS sequence"/>
</dbReference>
<name>A0A0S4JJK9_BODSA</name>
<organism evidence="1 2">
    <name type="scientific">Bodo saltans</name>
    <name type="common">Flagellated protozoan</name>
    <dbReference type="NCBI Taxonomy" id="75058"/>
    <lineage>
        <taxon>Eukaryota</taxon>
        <taxon>Discoba</taxon>
        <taxon>Euglenozoa</taxon>
        <taxon>Kinetoplastea</taxon>
        <taxon>Metakinetoplastina</taxon>
        <taxon>Eubodonida</taxon>
        <taxon>Bodonidae</taxon>
        <taxon>Bodo</taxon>
    </lineage>
</organism>
<dbReference type="VEuPathDB" id="TriTrypDB:BSAL_33655"/>
<feature type="non-terminal residue" evidence="1">
    <location>
        <position position="1"/>
    </location>
</feature>
<reference evidence="2" key="1">
    <citation type="submission" date="2015-09" db="EMBL/GenBank/DDBJ databases">
        <authorList>
            <consortium name="Pathogen Informatics"/>
        </authorList>
    </citation>
    <scope>NUCLEOTIDE SEQUENCE [LARGE SCALE GENOMIC DNA]</scope>
    <source>
        <strain evidence="2">Lake Konstanz</strain>
    </source>
</reference>
<protein>
    <submittedName>
        <fullName evidence="1">Uncharacterized protein</fullName>
    </submittedName>
</protein>
<evidence type="ECO:0000313" key="2">
    <source>
        <dbReference type="Proteomes" id="UP000051952"/>
    </source>
</evidence>
<dbReference type="EMBL" id="CYKH01001960">
    <property type="protein sequence ID" value="CUG91705.1"/>
    <property type="molecule type" value="Genomic_DNA"/>
</dbReference>
<sequence>LTWPKTFLNKTGSQLRPSTLSSHNDAALAVIGRSFEGVEVGQGLRTPKPHGTYIAAAPSPSFTTVQEALEQNVQSADVRVGGFWSRQDRHIELHLQECWDTQIDNRRDQQPRQNMELQRRCSAFRHVQSEQHFQ</sequence>